<proteinExistence type="inferred from homology"/>
<feature type="transmembrane region" description="Helical" evidence="6">
    <location>
        <begin position="93"/>
        <end position="113"/>
    </location>
</feature>
<comment type="similarity">
    <text evidence="2 6">Belongs to the 4-toluene sulfonate uptake permease (TSUP) (TC 2.A.102) family.</text>
</comment>
<dbReference type="PANTHER" id="PTHR43701">
    <property type="entry name" value="MEMBRANE TRANSPORTER PROTEIN MJ0441-RELATED"/>
    <property type="match status" value="1"/>
</dbReference>
<evidence type="ECO:0000256" key="6">
    <source>
        <dbReference type="RuleBase" id="RU363041"/>
    </source>
</evidence>
<keyword evidence="5 6" id="KW-0472">Membrane</keyword>
<accession>A0ABT1WTD1</accession>
<organism evidence="7 8">
    <name type="scientific">Granulicatella seriolae</name>
    <dbReference type="NCBI Taxonomy" id="2967226"/>
    <lineage>
        <taxon>Bacteria</taxon>
        <taxon>Bacillati</taxon>
        <taxon>Bacillota</taxon>
        <taxon>Bacilli</taxon>
        <taxon>Lactobacillales</taxon>
        <taxon>Carnobacteriaceae</taxon>
        <taxon>Granulicatella</taxon>
    </lineage>
</organism>
<feature type="transmembrane region" description="Helical" evidence="6">
    <location>
        <begin position="165"/>
        <end position="186"/>
    </location>
</feature>
<feature type="transmembrane region" description="Helical" evidence="6">
    <location>
        <begin position="198"/>
        <end position="215"/>
    </location>
</feature>
<sequence length="251" mass="27696">MANSIGAISGMGGGVIIKPIFDLIGAHDLATISFYSAVAVFTMSLTSTFYQIKKGTAFKPFIIFWVSLGAFIGGYFGNKLFDFMYIKFNDFTIINLIQIFLTIITLLCAYMYSSKNCLTFDLNTNFYYFICGLILGGLSSFLGIGGGPINVSLLILLFSMSIKEATFYSIATIFFSQLSKLITIGFTTGFNTFDLETLYFIIPAAILGGIIGANLSTILSERNVEKVFRIVILLVLFINIYNGINLFRTLN</sequence>
<evidence type="ECO:0000313" key="8">
    <source>
        <dbReference type="Proteomes" id="UP001059480"/>
    </source>
</evidence>
<gene>
    <name evidence="7" type="ORF">NPA36_10045</name>
</gene>
<protein>
    <recommendedName>
        <fullName evidence="6">Probable membrane transporter protein</fullName>
    </recommendedName>
</protein>
<evidence type="ECO:0000256" key="3">
    <source>
        <dbReference type="ARBA" id="ARBA00022692"/>
    </source>
</evidence>
<reference evidence="7" key="1">
    <citation type="submission" date="2022-07" db="EMBL/GenBank/DDBJ databases">
        <authorList>
            <person name="Jung M.-Y."/>
            <person name="Lee M."/>
        </authorList>
    </citation>
    <scope>NUCLEOTIDE SEQUENCE</scope>
    <source>
        <strain evidence="7">S8</strain>
    </source>
</reference>
<evidence type="ECO:0000256" key="4">
    <source>
        <dbReference type="ARBA" id="ARBA00022989"/>
    </source>
</evidence>
<evidence type="ECO:0000256" key="1">
    <source>
        <dbReference type="ARBA" id="ARBA00004141"/>
    </source>
</evidence>
<keyword evidence="3 6" id="KW-0812">Transmembrane</keyword>
<dbReference type="PANTHER" id="PTHR43701:SF2">
    <property type="entry name" value="MEMBRANE TRANSPORTER PROTEIN YJNA-RELATED"/>
    <property type="match status" value="1"/>
</dbReference>
<name>A0ABT1WTD1_9LACT</name>
<dbReference type="InterPro" id="IPR002781">
    <property type="entry name" value="TM_pro_TauE-like"/>
</dbReference>
<evidence type="ECO:0000313" key="7">
    <source>
        <dbReference type="EMBL" id="MCQ9210875.1"/>
    </source>
</evidence>
<dbReference type="Pfam" id="PF01925">
    <property type="entry name" value="TauE"/>
    <property type="match status" value="1"/>
</dbReference>
<keyword evidence="6" id="KW-1003">Cell membrane</keyword>
<dbReference type="RefSeq" id="WP_256945986.1">
    <property type="nucleotide sequence ID" value="NZ_JANHNZ010000018.1"/>
</dbReference>
<feature type="transmembrane region" description="Helical" evidence="6">
    <location>
        <begin position="227"/>
        <end position="244"/>
    </location>
</feature>
<reference evidence="7" key="3">
    <citation type="journal article" date="2023" name="Microbiol. Resour. Announc.">
        <title>Draft Genome Sequence of Granulicatella sp. Strain S8, Isolated from a Marine Fish, Seriola quinqueradiata.</title>
        <authorList>
            <person name="Lee M."/>
            <person name="Farooq A."/>
            <person name="Jeong J.B."/>
            <person name="Jung M.Y."/>
        </authorList>
    </citation>
    <scope>NUCLEOTIDE SEQUENCE</scope>
    <source>
        <strain evidence="7">S8</strain>
    </source>
</reference>
<dbReference type="Proteomes" id="UP001059480">
    <property type="component" value="Unassembled WGS sequence"/>
</dbReference>
<reference evidence="7" key="2">
    <citation type="journal article" date="2023" name="Curr. Microbiol.">
        <title>Granulicatella seriolae sp. nov., a Novel Facultative Anaerobe Isolated from Yellowtail Marine Fish.</title>
        <authorList>
            <person name="Lee M."/>
            <person name="Choi Y.J."/>
            <person name="Farooq A."/>
            <person name="Jeong J.B."/>
            <person name="Jung M.Y."/>
        </authorList>
    </citation>
    <scope>NUCLEOTIDE SEQUENCE</scope>
    <source>
        <strain evidence="7">S8</strain>
    </source>
</reference>
<feature type="transmembrane region" description="Helical" evidence="6">
    <location>
        <begin position="29"/>
        <end position="50"/>
    </location>
</feature>
<evidence type="ECO:0000256" key="2">
    <source>
        <dbReference type="ARBA" id="ARBA00009142"/>
    </source>
</evidence>
<evidence type="ECO:0000256" key="5">
    <source>
        <dbReference type="ARBA" id="ARBA00023136"/>
    </source>
</evidence>
<dbReference type="EMBL" id="JANHNZ010000018">
    <property type="protein sequence ID" value="MCQ9210875.1"/>
    <property type="molecule type" value="Genomic_DNA"/>
</dbReference>
<comment type="subcellular location">
    <subcellularLocation>
        <location evidence="6">Cell membrane</location>
        <topology evidence="6">Multi-pass membrane protein</topology>
    </subcellularLocation>
    <subcellularLocation>
        <location evidence="1">Membrane</location>
        <topology evidence="1">Multi-pass membrane protein</topology>
    </subcellularLocation>
</comment>
<feature type="transmembrane region" description="Helical" evidence="6">
    <location>
        <begin position="125"/>
        <end position="158"/>
    </location>
</feature>
<keyword evidence="4 6" id="KW-1133">Transmembrane helix</keyword>
<dbReference type="InterPro" id="IPR051598">
    <property type="entry name" value="TSUP/Inactive_protease-like"/>
</dbReference>
<comment type="caution">
    <text evidence="7">The sequence shown here is derived from an EMBL/GenBank/DDBJ whole genome shotgun (WGS) entry which is preliminary data.</text>
</comment>
<keyword evidence="8" id="KW-1185">Reference proteome</keyword>
<feature type="transmembrane region" description="Helical" evidence="6">
    <location>
        <begin position="62"/>
        <end position="81"/>
    </location>
</feature>